<dbReference type="Pfam" id="PF00005">
    <property type="entry name" value="ABC_tran"/>
    <property type="match status" value="1"/>
</dbReference>
<dbReference type="PROSITE" id="PS00211">
    <property type="entry name" value="ABC_TRANSPORTER_1"/>
    <property type="match status" value="1"/>
</dbReference>
<reference evidence="4 5" key="1">
    <citation type="submission" date="2016-10" db="EMBL/GenBank/DDBJ databases">
        <authorList>
            <person name="de Groot N.N."/>
        </authorList>
    </citation>
    <scope>NUCLEOTIDE SEQUENCE [LARGE SCALE GENOMIC DNA]</scope>
    <source>
        <strain evidence="4 5">DSM 22489</strain>
    </source>
</reference>
<dbReference type="InterPro" id="IPR027417">
    <property type="entry name" value="P-loop_NTPase"/>
</dbReference>
<keyword evidence="5" id="KW-1185">Reference proteome</keyword>
<evidence type="ECO:0000313" key="4">
    <source>
        <dbReference type="EMBL" id="SEG24019.1"/>
    </source>
</evidence>
<dbReference type="InterPro" id="IPR017871">
    <property type="entry name" value="ABC_transporter-like_CS"/>
</dbReference>
<accession>A0A1H5YIP1</accession>
<evidence type="ECO:0000313" key="5">
    <source>
        <dbReference type="Proteomes" id="UP000236728"/>
    </source>
</evidence>
<dbReference type="SMART" id="SM00382">
    <property type="entry name" value="AAA"/>
    <property type="match status" value="1"/>
</dbReference>
<dbReference type="GO" id="GO:0016887">
    <property type="term" value="F:ATP hydrolysis activity"/>
    <property type="evidence" value="ECO:0007669"/>
    <property type="project" value="InterPro"/>
</dbReference>
<keyword evidence="2 4" id="KW-0067">ATP-binding</keyword>
<proteinExistence type="predicted"/>
<dbReference type="GO" id="GO:0005524">
    <property type="term" value="F:ATP binding"/>
    <property type="evidence" value="ECO:0007669"/>
    <property type="project" value="UniProtKB-KW"/>
</dbReference>
<name>A0A1H5YIP1_9BACT</name>
<dbReference type="CDD" id="cd03230">
    <property type="entry name" value="ABC_DR_subfamily_A"/>
    <property type="match status" value="1"/>
</dbReference>
<dbReference type="AlphaFoldDB" id="A0A1H5YIP1"/>
<dbReference type="PANTHER" id="PTHR43038">
    <property type="entry name" value="ATP-BINDING CASSETTE, SUB-FAMILY H, MEMBER 1"/>
    <property type="match status" value="1"/>
</dbReference>
<protein>
    <submittedName>
        <fullName evidence="4">ABC-2 type transport system ATP-binding protein</fullName>
    </submittedName>
</protein>
<dbReference type="SUPFAM" id="SSF52540">
    <property type="entry name" value="P-loop containing nucleoside triphosphate hydrolases"/>
    <property type="match status" value="1"/>
</dbReference>
<dbReference type="Gene3D" id="3.40.50.300">
    <property type="entry name" value="P-loop containing nucleotide triphosphate hydrolases"/>
    <property type="match status" value="1"/>
</dbReference>
<dbReference type="PROSITE" id="PS50893">
    <property type="entry name" value="ABC_TRANSPORTER_2"/>
    <property type="match status" value="1"/>
</dbReference>
<dbReference type="PANTHER" id="PTHR43038:SF3">
    <property type="entry name" value="ABC TRANSPORTER G FAMILY MEMBER 20 ISOFORM X1"/>
    <property type="match status" value="1"/>
</dbReference>
<evidence type="ECO:0000256" key="1">
    <source>
        <dbReference type="ARBA" id="ARBA00022741"/>
    </source>
</evidence>
<evidence type="ECO:0000259" key="3">
    <source>
        <dbReference type="PROSITE" id="PS50893"/>
    </source>
</evidence>
<dbReference type="InterPro" id="IPR003593">
    <property type="entry name" value="AAA+_ATPase"/>
</dbReference>
<gene>
    <name evidence="4" type="ORF">SAMN05421819_2341</name>
</gene>
<dbReference type="EMBL" id="FNVA01000003">
    <property type="protein sequence ID" value="SEG24019.1"/>
    <property type="molecule type" value="Genomic_DNA"/>
</dbReference>
<organism evidence="4 5">
    <name type="scientific">Bryocella elongata</name>
    <dbReference type="NCBI Taxonomy" id="863522"/>
    <lineage>
        <taxon>Bacteria</taxon>
        <taxon>Pseudomonadati</taxon>
        <taxon>Acidobacteriota</taxon>
        <taxon>Terriglobia</taxon>
        <taxon>Terriglobales</taxon>
        <taxon>Acidobacteriaceae</taxon>
        <taxon>Bryocella</taxon>
    </lineage>
</organism>
<dbReference type="OrthoDB" id="9804819at2"/>
<dbReference type="Proteomes" id="UP000236728">
    <property type="component" value="Unassembled WGS sequence"/>
</dbReference>
<feature type="domain" description="ABC transporter" evidence="3">
    <location>
        <begin position="8"/>
        <end position="237"/>
    </location>
</feature>
<keyword evidence="1" id="KW-0547">Nucleotide-binding</keyword>
<dbReference type="RefSeq" id="WP_103933201.1">
    <property type="nucleotide sequence ID" value="NZ_FNVA01000003.1"/>
</dbReference>
<evidence type="ECO:0000256" key="2">
    <source>
        <dbReference type="ARBA" id="ARBA00022840"/>
    </source>
</evidence>
<sequence length="319" mass="34322">MSASGAVISAEHLTIRFGDFTAVDDVSFSINKGELFGFLGPNGSGKTTIIKALCGLIKPTSGTGSILGMDIREHGADIKQHVGYMSQRFGLYEDLTVEENLDFYAGVYGITGARATARKRELLDLTGIAPYLTRRAGALSGGWKQRLALACAIVHEPQVVFLDEPTAGIDPVARRSLWDLFFHLSAQGVTFFVTTHYMDEAERCGRVGYIYNSHLIAVGTIAELQKLPRANPEGTVRVKLEADGHSDPSAMLDALRALPGVREATIFGRSIHALIETAAIEAMRAKLPGVIIETIQPSLEDVFVTLTYQIANAASGAAK</sequence>
<dbReference type="InterPro" id="IPR003439">
    <property type="entry name" value="ABC_transporter-like_ATP-bd"/>
</dbReference>